<proteinExistence type="predicted"/>
<comment type="caution">
    <text evidence="2">The sequence shown here is derived from an EMBL/GenBank/DDBJ whole genome shotgun (WGS) entry which is preliminary data.</text>
</comment>
<organism evidence="2 3">
    <name type="scientific">Novosphingobium silvae</name>
    <dbReference type="NCBI Taxonomy" id="2692619"/>
    <lineage>
        <taxon>Bacteria</taxon>
        <taxon>Pseudomonadati</taxon>
        <taxon>Pseudomonadota</taxon>
        <taxon>Alphaproteobacteria</taxon>
        <taxon>Sphingomonadales</taxon>
        <taxon>Sphingomonadaceae</taxon>
        <taxon>Novosphingobium</taxon>
    </lineage>
</organism>
<keyword evidence="1" id="KW-1133">Transmembrane helix</keyword>
<evidence type="ECO:0000313" key="2">
    <source>
        <dbReference type="EMBL" id="MYL99895.1"/>
    </source>
</evidence>
<protein>
    <submittedName>
        <fullName evidence="2">Uncharacterized protein</fullName>
    </submittedName>
</protein>
<sequence>MTLGYQLFIALLLLLPGIVGWVCVRAGSTDDLLSPMPDRQGSTTTLAAIVLFACLGHLLAAMAIDLNSRVAATWRHLKVCAPDNDLADIMRTSAN</sequence>
<gene>
    <name evidence="2" type="ORF">GR702_19225</name>
</gene>
<accession>A0A7X4K946</accession>
<dbReference type="RefSeq" id="WP_062342959.1">
    <property type="nucleotide sequence ID" value="NZ_WVTD01000022.1"/>
</dbReference>
<dbReference type="AlphaFoldDB" id="A0A7X4K946"/>
<keyword evidence="1" id="KW-0812">Transmembrane</keyword>
<keyword evidence="3" id="KW-1185">Reference proteome</keyword>
<dbReference type="Proteomes" id="UP000465810">
    <property type="component" value="Unassembled WGS sequence"/>
</dbReference>
<name>A0A7X4K946_9SPHN</name>
<feature type="transmembrane region" description="Helical" evidence="1">
    <location>
        <begin position="44"/>
        <end position="66"/>
    </location>
</feature>
<evidence type="ECO:0000256" key="1">
    <source>
        <dbReference type="SAM" id="Phobius"/>
    </source>
</evidence>
<keyword evidence="1" id="KW-0472">Membrane</keyword>
<reference evidence="2 3" key="1">
    <citation type="submission" date="2019-12" db="EMBL/GenBank/DDBJ databases">
        <authorList>
            <person name="Feng G."/>
            <person name="Zhu H."/>
        </authorList>
    </citation>
    <scope>NUCLEOTIDE SEQUENCE [LARGE SCALE GENOMIC DNA]</scope>
    <source>
        <strain evidence="2 3">FGD1</strain>
    </source>
</reference>
<evidence type="ECO:0000313" key="3">
    <source>
        <dbReference type="Proteomes" id="UP000465810"/>
    </source>
</evidence>
<dbReference type="EMBL" id="WVTD01000022">
    <property type="protein sequence ID" value="MYL99895.1"/>
    <property type="molecule type" value="Genomic_DNA"/>
</dbReference>